<dbReference type="Pfam" id="PF24681">
    <property type="entry name" value="Kelch_KLHDC2_KLHL20_DRC7"/>
    <property type="match status" value="1"/>
</dbReference>
<organism evidence="4 5">
    <name type="scientific">Lignipirellula cremea</name>
    <dbReference type="NCBI Taxonomy" id="2528010"/>
    <lineage>
        <taxon>Bacteria</taxon>
        <taxon>Pseudomonadati</taxon>
        <taxon>Planctomycetota</taxon>
        <taxon>Planctomycetia</taxon>
        <taxon>Pirellulales</taxon>
        <taxon>Pirellulaceae</taxon>
        <taxon>Lignipirellula</taxon>
    </lineage>
</organism>
<accession>A0A518DM82</accession>
<feature type="signal peptide" evidence="3">
    <location>
        <begin position="1"/>
        <end position="30"/>
    </location>
</feature>
<name>A0A518DM82_9BACT</name>
<dbReference type="Proteomes" id="UP000317648">
    <property type="component" value="Chromosome"/>
</dbReference>
<dbReference type="InterPro" id="IPR015915">
    <property type="entry name" value="Kelch-typ_b-propeller"/>
</dbReference>
<evidence type="ECO:0000313" key="5">
    <source>
        <dbReference type="Proteomes" id="UP000317648"/>
    </source>
</evidence>
<dbReference type="Gene3D" id="2.120.10.80">
    <property type="entry name" value="Kelch-type beta propeller"/>
    <property type="match status" value="1"/>
</dbReference>
<dbReference type="PANTHER" id="PTHR46093">
    <property type="entry name" value="ACYL-COA-BINDING DOMAIN-CONTAINING PROTEIN 5"/>
    <property type="match status" value="1"/>
</dbReference>
<keyword evidence="2" id="KW-0677">Repeat</keyword>
<evidence type="ECO:0000256" key="3">
    <source>
        <dbReference type="SAM" id="SignalP"/>
    </source>
</evidence>
<dbReference type="PANTHER" id="PTHR46093:SF18">
    <property type="entry name" value="FIBRONECTIN TYPE-III DOMAIN-CONTAINING PROTEIN"/>
    <property type="match status" value="1"/>
</dbReference>
<dbReference type="EMBL" id="CP036433">
    <property type="protein sequence ID" value="QDU92950.1"/>
    <property type="molecule type" value="Genomic_DNA"/>
</dbReference>
<proteinExistence type="predicted"/>
<gene>
    <name evidence="4" type="ORF">Pla8534_07230</name>
</gene>
<protein>
    <submittedName>
        <fullName evidence="4">Kelch motif protein</fullName>
    </submittedName>
</protein>
<evidence type="ECO:0000313" key="4">
    <source>
        <dbReference type="EMBL" id="QDU92950.1"/>
    </source>
</evidence>
<dbReference type="AlphaFoldDB" id="A0A518DM82"/>
<evidence type="ECO:0000256" key="1">
    <source>
        <dbReference type="ARBA" id="ARBA00022441"/>
    </source>
</evidence>
<keyword evidence="5" id="KW-1185">Reference proteome</keyword>
<dbReference type="RefSeq" id="WP_197442976.1">
    <property type="nucleotide sequence ID" value="NZ_CP036433.1"/>
</dbReference>
<keyword evidence="1" id="KW-0880">Kelch repeat</keyword>
<sequence precursor="true">MKLRFACRSFLIALACGMLATLAGTPSLFAQPSAGTSPALDNLPANTWTLLHTEDASGGKTFAKAVMAGGVGRLYLWGTGGEKPARNVYRRYELEAFDPASPGWLPAFPASKQATWKADEFPPFRILGQNGPDGLRHDEGPRQQVVGGYHTTNRIQWWDFDGVMRPSPALTFNMACWDSERQRILYYADRCTFALDPKTNSWTDLQAENHPTTCGNLAWASMAYDPQGDRVLLFGGGLATNPSGSAPTWSYDCRQNRWSRLDLPLQPPPRCNGSLVYEPGSHTLVLFGGYDQAAALNDTWVFDLKTNRWEERRPAVCPPPMEAPAAAAVAGGVLVCEADQRKFERHHAAATSAAKETWFFQPEVNRWTPLDASLTLPGSTWLTADASSTPGVVLLVALGGKRQTFAFRPDLDALRTPVELPGAEPGSVAWKYPEQRRSLAEAPAPDRAANLKRLADLPVNQFVNAEPPGHLVSKTWSTAVMDTDRSEVLYTGGGHSGYSGNDVARYSIADNRWTQDQPPRFPPYLEGTNAGIYGWSYGMRPFSQHTYLWYCYDPASKSVVYLARPAWNAGDELQLTDNPDNVLIYDPQRDGYASWVYDSAGKKMRPPSLGRSFKNDWHLSLVAAPSGVYATSNSDLYRGKVDAASGSVTWEQIDDQFPPANKAIKYHYEFQPLIYDSQRNRLLKLKGDAEQVEVFARSLDASAGEKASEDAGWRRLETTGQAAIGREAVYLPKHDTVLWLGQKLYAYHCGTGRLSQVDVEVPAGSLGHECALVYDPQHDVCVALIPSRFSGPMQTFLFRYQPAP</sequence>
<feature type="chain" id="PRO_5021995825" evidence="3">
    <location>
        <begin position="31"/>
        <end position="804"/>
    </location>
</feature>
<evidence type="ECO:0000256" key="2">
    <source>
        <dbReference type="ARBA" id="ARBA00022737"/>
    </source>
</evidence>
<dbReference type="KEGG" id="lcre:Pla8534_07230"/>
<keyword evidence="3" id="KW-0732">Signal</keyword>
<reference evidence="4 5" key="1">
    <citation type="submission" date="2019-02" db="EMBL/GenBank/DDBJ databases">
        <title>Deep-cultivation of Planctomycetes and their phenomic and genomic characterization uncovers novel biology.</title>
        <authorList>
            <person name="Wiegand S."/>
            <person name="Jogler M."/>
            <person name="Boedeker C."/>
            <person name="Pinto D."/>
            <person name="Vollmers J."/>
            <person name="Rivas-Marin E."/>
            <person name="Kohn T."/>
            <person name="Peeters S.H."/>
            <person name="Heuer A."/>
            <person name="Rast P."/>
            <person name="Oberbeckmann S."/>
            <person name="Bunk B."/>
            <person name="Jeske O."/>
            <person name="Meyerdierks A."/>
            <person name="Storesund J.E."/>
            <person name="Kallscheuer N."/>
            <person name="Luecker S."/>
            <person name="Lage O.M."/>
            <person name="Pohl T."/>
            <person name="Merkel B.J."/>
            <person name="Hornburger P."/>
            <person name="Mueller R.-W."/>
            <person name="Bruemmer F."/>
            <person name="Labrenz M."/>
            <person name="Spormann A.M."/>
            <person name="Op den Camp H."/>
            <person name="Overmann J."/>
            <person name="Amann R."/>
            <person name="Jetten M.S.M."/>
            <person name="Mascher T."/>
            <person name="Medema M.H."/>
            <person name="Devos D.P."/>
            <person name="Kaster A.-K."/>
            <person name="Ovreas L."/>
            <person name="Rohde M."/>
            <person name="Galperin M.Y."/>
            <person name="Jogler C."/>
        </authorList>
    </citation>
    <scope>NUCLEOTIDE SEQUENCE [LARGE SCALE GENOMIC DNA]</scope>
    <source>
        <strain evidence="4 5">Pla85_3_4</strain>
    </source>
</reference>
<dbReference type="SUPFAM" id="SSF117281">
    <property type="entry name" value="Kelch motif"/>
    <property type="match status" value="1"/>
</dbReference>